<feature type="region of interest" description="Disordered" evidence="1">
    <location>
        <begin position="22"/>
        <end position="64"/>
    </location>
</feature>
<evidence type="ECO:0000313" key="3">
    <source>
        <dbReference type="Proteomes" id="UP001501777"/>
    </source>
</evidence>
<accession>A0ABP5Y8F1</accession>
<protein>
    <submittedName>
        <fullName evidence="2">Uncharacterized protein</fullName>
    </submittedName>
</protein>
<evidence type="ECO:0000313" key="2">
    <source>
        <dbReference type="EMBL" id="GAA2476800.1"/>
    </source>
</evidence>
<name>A0ABP5Y8F1_STRLO</name>
<organism evidence="2 3">
    <name type="scientific">Streptomyces longisporus</name>
    <dbReference type="NCBI Taxonomy" id="1948"/>
    <lineage>
        <taxon>Bacteria</taxon>
        <taxon>Bacillati</taxon>
        <taxon>Actinomycetota</taxon>
        <taxon>Actinomycetes</taxon>
        <taxon>Kitasatosporales</taxon>
        <taxon>Streptomycetaceae</taxon>
        <taxon>Streptomyces</taxon>
    </lineage>
</organism>
<dbReference type="EMBL" id="BAAASG010000002">
    <property type="protein sequence ID" value="GAA2476800.1"/>
    <property type="molecule type" value="Genomic_DNA"/>
</dbReference>
<feature type="compositionally biased region" description="Polar residues" evidence="1">
    <location>
        <begin position="22"/>
        <end position="32"/>
    </location>
</feature>
<evidence type="ECO:0000256" key="1">
    <source>
        <dbReference type="SAM" id="MobiDB-lite"/>
    </source>
</evidence>
<comment type="caution">
    <text evidence="2">The sequence shown here is derived from an EMBL/GenBank/DDBJ whole genome shotgun (WGS) entry which is preliminary data.</text>
</comment>
<dbReference type="Pfam" id="PF19460">
    <property type="entry name" value="DUF5997"/>
    <property type="match status" value="1"/>
</dbReference>
<proteinExistence type="predicted"/>
<keyword evidence="3" id="KW-1185">Reference proteome</keyword>
<dbReference type="InterPro" id="IPR046039">
    <property type="entry name" value="DUF5997"/>
</dbReference>
<reference evidence="3" key="1">
    <citation type="journal article" date="2019" name="Int. J. Syst. Evol. Microbiol.">
        <title>The Global Catalogue of Microorganisms (GCM) 10K type strain sequencing project: providing services to taxonomists for standard genome sequencing and annotation.</title>
        <authorList>
            <consortium name="The Broad Institute Genomics Platform"/>
            <consortium name="The Broad Institute Genome Sequencing Center for Infectious Disease"/>
            <person name="Wu L."/>
            <person name="Ma J."/>
        </authorList>
    </citation>
    <scope>NUCLEOTIDE SEQUENCE [LARGE SCALE GENOMIC DNA]</scope>
    <source>
        <strain evidence="3">JCM 4395</strain>
    </source>
</reference>
<gene>
    <name evidence="2" type="ORF">GCM10010276_10900</name>
</gene>
<dbReference type="Proteomes" id="UP001501777">
    <property type="component" value="Unassembled WGS sequence"/>
</dbReference>
<sequence>MSGRRSFQIRTHLAGVAPGTYASRNAWDSSEPVTRPGYRPWSEGSNMLDTLDGMKSHQSTQTMKPATAAKKLGVYLEATPAEFREGVVSRAELDRLQAEPPEWLRELRAKGPHPRPVVAAKLGVSIAGLARGGITEALTTEQIEALKQEQPEWLEKERATQAEVRKEAARIKKRNAEREARGEGPRA</sequence>
<feature type="region of interest" description="Disordered" evidence="1">
    <location>
        <begin position="158"/>
        <end position="187"/>
    </location>
</feature>